<comment type="caution">
    <text evidence="1">The sequence shown here is derived from an EMBL/GenBank/DDBJ whole genome shotgun (WGS) entry which is preliminary data.</text>
</comment>
<dbReference type="AlphaFoldDB" id="A0A2G2UZR9"/>
<evidence type="ECO:0000313" key="1">
    <source>
        <dbReference type="EMBL" id="PHT26245.1"/>
    </source>
</evidence>
<dbReference type="EMBL" id="MLFT02000919">
    <property type="protein sequence ID" value="PHT26245.1"/>
    <property type="molecule type" value="Genomic_DNA"/>
</dbReference>
<proteinExistence type="predicted"/>
<reference evidence="1" key="2">
    <citation type="journal article" date="2017" name="J. Anim. Genet.">
        <title>Multiple reference genome sequences of hot pepper reveal the massive evolution of plant disease resistance genes by retroduplication.</title>
        <authorList>
            <person name="Kim S."/>
            <person name="Park J."/>
            <person name="Yeom S.-I."/>
            <person name="Kim Y.-M."/>
            <person name="Seo E."/>
            <person name="Kim K.-T."/>
            <person name="Kim M.-S."/>
            <person name="Lee J.M."/>
            <person name="Cheong K."/>
            <person name="Shin H.-S."/>
            <person name="Kim S.-B."/>
            <person name="Han K."/>
            <person name="Lee J."/>
            <person name="Park M."/>
            <person name="Lee H.-A."/>
            <person name="Lee H.-Y."/>
            <person name="Lee Y."/>
            <person name="Oh S."/>
            <person name="Lee J.H."/>
            <person name="Choi E."/>
            <person name="Choi E."/>
            <person name="Lee S.E."/>
            <person name="Jeon J."/>
            <person name="Kim H."/>
            <person name="Choi G."/>
            <person name="Song H."/>
            <person name="Lee J."/>
            <person name="Lee S.-C."/>
            <person name="Kwon J.-K."/>
            <person name="Lee H.-Y."/>
            <person name="Koo N."/>
            <person name="Hong Y."/>
            <person name="Kim R.W."/>
            <person name="Kang W.-H."/>
            <person name="Huh J.H."/>
            <person name="Kang B.-C."/>
            <person name="Yang T.-J."/>
            <person name="Lee Y.-H."/>
            <person name="Bennetzen J.L."/>
            <person name="Choi D."/>
        </authorList>
    </citation>
    <scope>NUCLEOTIDE SEQUENCE [LARGE SCALE GENOMIC DNA]</scope>
    <source>
        <strain evidence="1">cv. PBC81</strain>
    </source>
</reference>
<organism evidence="1">
    <name type="scientific">Capsicum baccatum</name>
    <name type="common">Peruvian pepper</name>
    <dbReference type="NCBI Taxonomy" id="33114"/>
    <lineage>
        <taxon>Eukaryota</taxon>
        <taxon>Viridiplantae</taxon>
        <taxon>Streptophyta</taxon>
        <taxon>Embryophyta</taxon>
        <taxon>Tracheophyta</taxon>
        <taxon>Spermatophyta</taxon>
        <taxon>Magnoliopsida</taxon>
        <taxon>eudicotyledons</taxon>
        <taxon>Gunneridae</taxon>
        <taxon>Pentapetalae</taxon>
        <taxon>asterids</taxon>
        <taxon>lamiids</taxon>
        <taxon>Solanales</taxon>
        <taxon>Solanaceae</taxon>
        <taxon>Solanoideae</taxon>
        <taxon>Capsiceae</taxon>
        <taxon>Capsicum</taxon>
    </lineage>
</organism>
<gene>
    <name evidence="1" type="ORF">CQW23_34141</name>
</gene>
<protein>
    <submittedName>
        <fullName evidence="1">Uncharacterized protein</fullName>
    </submittedName>
</protein>
<name>A0A2G2UZR9_CAPBA</name>
<accession>A0A2G2UZR9</accession>
<reference evidence="1" key="1">
    <citation type="journal article" date="2017" name="Genome Biol.">
        <title>New reference genome sequences of hot pepper reveal the massive evolution of plant disease-resistance genes by retroduplication.</title>
        <authorList>
            <person name="Kim S."/>
            <person name="Park J."/>
            <person name="Yeom S.I."/>
            <person name="Kim Y.M."/>
            <person name="Seo E."/>
            <person name="Kim K.T."/>
            <person name="Kim M.S."/>
            <person name="Lee J.M."/>
            <person name="Cheong K."/>
            <person name="Shin H.S."/>
            <person name="Kim S.B."/>
            <person name="Han K."/>
            <person name="Lee J."/>
            <person name="Park M."/>
            <person name="Lee H.A."/>
            <person name="Lee H.Y."/>
            <person name="Lee Y."/>
            <person name="Oh S."/>
            <person name="Lee J.H."/>
            <person name="Choi E."/>
            <person name="Choi E."/>
            <person name="Lee S.E."/>
            <person name="Jeon J."/>
            <person name="Kim H."/>
            <person name="Choi G."/>
            <person name="Song H."/>
            <person name="Lee J."/>
            <person name="Lee S.C."/>
            <person name="Kwon J.K."/>
            <person name="Lee H.Y."/>
            <person name="Koo N."/>
            <person name="Hong Y."/>
            <person name="Kim R.W."/>
            <person name="Kang W.H."/>
            <person name="Huh J.H."/>
            <person name="Kang B.C."/>
            <person name="Yang T.J."/>
            <person name="Lee Y.H."/>
            <person name="Bennetzen J.L."/>
            <person name="Choi D."/>
        </authorList>
    </citation>
    <scope>NUCLEOTIDE SEQUENCE [LARGE SCALE GENOMIC DNA]</scope>
    <source>
        <strain evidence="1">PBC81</strain>
        <tissue evidence="1">Leaf</tissue>
    </source>
</reference>
<sequence length="204" mass="24095">MGEWLKTLKCWKWRSFMKVTIPVVVRHNSSYDELVASVMQSGNLDCAPDDMVISYLMNLREKLNPTIINSDVSVLMYMMDVDTDDFRIILWINVAERSIEGLVNSLKPPPLRRAVNDDFNDYKSDDDQPISTEDDPMISVITRTMTINLLVRKMILYIWKKFHWNRKTMKKIMERDHNWEIPSMMEPISVSIKYSPTRKSSKYY</sequence>